<feature type="region of interest" description="Disordered" evidence="1">
    <location>
        <begin position="30"/>
        <end position="101"/>
    </location>
</feature>
<dbReference type="EMBL" id="ML995922">
    <property type="protein sequence ID" value="KAF2764452.1"/>
    <property type="molecule type" value="Genomic_DNA"/>
</dbReference>
<proteinExistence type="predicted"/>
<dbReference type="Proteomes" id="UP000799436">
    <property type="component" value="Unassembled WGS sequence"/>
</dbReference>
<accession>A0A6G1KVV4</accession>
<sequence>MALMQWESWTAPVLLLSFQRLLSISSPLVTTSQRHGPHGLPQEARSQPHPILRHPAKAPYQESSPQHAERSTQHAALHAAFSRRRFAGGSHSNPCQSRSSC</sequence>
<keyword evidence="4" id="KW-1185">Reference proteome</keyword>
<feature type="chain" id="PRO_5026160085" description="Secreted protein" evidence="2">
    <location>
        <begin position="26"/>
        <end position="101"/>
    </location>
</feature>
<organism evidence="3 4">
    <name type="scientific">Teratosphaeria nubilosa</name>
    <dbReference type="NCBI Taxonomy" id="161662"/>
    <lineage>
        <taxon>Eukaryota</taxon>
        <taxon>Fungi</taxon>
        <taxon>Dikarya</taxon>
        <taxon>Ascomycota</taxon>
        <taxon>Pezizomycotina</taxon>
        <taxon>Dothideomycetes</taxon>
        <taxon>Dothideomycetidae</taxon>
        <taxon>Mycosphaerellales</taxon>
        <taxon>Teratosphaeriaceae</taxon>
        <taxon>Teratosphaeria</taxon>
    </lineage>
</organism>
<feature type="signal peptide" evidence="2">
    <location>
        <begin position="1"/>
        <end position="25"/>
    </location>
</feature>
<evidence type="ECO:0000313" key="4">
    <source>
        <dbReference type="Proteomes" id="UP000799436"/>
    </source>
</evidence>
<gene>
    <name evidence="3" type="ORF">EJ03DRAFT_331843</name>
</gene>
<evidence type="ECO:0008006" key="5">
    <source>
        <dbReference type="Google" id="ProtNLM"/>
    </source>
</evidence>
<evidence type="ECO:0000256" key="1">
    <source>
        <dbReference type="SAM" id="MobiDB-lite"/>
    </source>
</evidence>
<keyword evidence="2" id="KW-0732">Signal</keyword>
<evidence type="ECO:0000256" key="2">
    <source>
        <dbReference type="SAM" id="SignalP"/>
    </source>
</evidence>
<reference evidence="3" key="1">
    <citation type="journal article" date="2020" name="Stud. Mycol.">
        <title>101 Dothideomycetes genomes: a test case for predicting lifestyles and emergence of pathogens.</title>
        <authorList>
            <person name="Haridas S."/>
            <person name="Albert R."/>
            <person name="Binder M."/>
            <person name="Bloem J."/>
            <person name="Labutti K."/>
            <person name="Salamov A."/>
            <person name="Andreopoulos B."/>
            <person name="Baker S."/>
            <person name="Barry K."/>
            <person name="Bills G."/>
            <person name="Bluhm B."/>
            <person name="Cannon C."/>
            <person name="Castanera R."/>
            <person name="Culley D."/>
            <person name="Daum C."/>
            <person name="Ezra D."/>
            <person name="Gonzalez J."/>
            <person name="Henrissat B."/>
            <person name="Kuo A."/>
            <person name="Liang C."/>
            <person name="Lipzen A."/>
            <person name="Lutzoni F."/>
            <person name="Magnuson J."/>
            <person name="Mondo S."/>
            <person name="Nolan M."/>
            <person name="Ohm R."/>
            <person name="Pangilinan J."/>
            <person name="Park H.-J."/>
            <person name="Ramirez L."/>
            <person name="Alfaro M."/>
            <person name="Sun H."/>
            <person name="Tritt A."/>
            <person name="Yoshinaga Y."/>
            <person name="Zwiers L.-H."/>
            <person name="Turgeon B."/>
            <person name="Goodwin S."/>
            <person name="Spatafora J."/>
            <person name="Crous P."/>
            <person name="Grigoriev I."/>
        </authorList>
    </citation>
    <scope>NUCLEOTIDE SEQUENCE</scope>
    <source>
        <strain evidence="3">CBS 116005</strain>
    </source>
</reference>
<evidence type="ECO:0000313" key="3">
    <source>
        <dbReference type="EMBL" id="KAF2764452.1"/>
    </source>
</evidence>
<dbReference type="AlphaFoldDB" id="A0A6G1KVV4"/>
<name>A0A6G1KVV4_9PEZI</name>
<protein>
    <recommendedName>
        <fullName evidence="5">Secreted protein</fullName>
    </recommendedName>
</protein>
<feature type="compositionally biased region" description="Polar residues" evidence="1">
    <location>
        <begin position="90"/>
        <end position="101"/>
    </location>
</feature>